<evidence type="ECO:0000313" key="2">
    <source>
        <dbReference type="Proteomes" id="UP001320715"/>
    </source>
</evidence>
<sequence>MRITDPINQKVSFLEAEIAREDQIIANAMAAKQIGDGYWKKRWELQNKLAVAKALQGAVREVLG</sequence>
<keyword evidence="2" id="KW-1185">Reference proteome</keyword>
<reference evidence="1 2" key="1">
    <citation type="submission" date="2020-01" db="EMBL/GenBank/DDBJ databases">
        <title>Genomes of bacteria type strains.</title>
        <authorList>
            <person name="Chen J."/>
            <person name="Zhu S."/>
            <person name="Yang J."/>
        </authorList>
    </citation>
    <scope>NUCLEOTIDE SEQUENCE [LARGE SCALE GENOMIC DNA]</scope>
    <source>
        <strain evidence="1 2">DSM 16655</strain>
    </source>
</reference>
<protein>
    <submittedName>
        <fullName evidence="1">Uncharacterized protein</fullName>
    </submittedName>
</protein>
<dbReference type="EMBL" id="JAAAML010000001">
    <property type="protein sequence ID" value="MCO6407334.1"/>
    <property type="molecule type" value="Genomic_DNA"/>
</dbReference>
<proteinExistence type="predicted"/>
<dbReference type="RefSeq" id="WP_252914718.1">
    <property type="nucleotide sequence ID" value="NZ_JAAAML010000001.1"/>
</dbReference>
<name>A0ABT1CMA7_9HYPH</name>
<comment type="caution">
    <text evidence="1">The sequence shown here is derived from an EMBL/GenBank/DDBJ whole genome shotgun (WGS) entry which is preliminary data.</text>
</comment>
<gene>
    <name evidence="1" type="ORF">GTW23_04035</name>
</gene>
<accession>A0ABT1CMA7</accession>
<organism evidence="1 2">
    <name type="scientific">Hoeflea alexandrii</name>
    <dbReference type="NCBI Taxonomy" id="288436"/>
    <lineage>
        <taxon>Bacteria</taxon>
        <taxon>Pseudomonadati</taxon>
        <taxon>Pseudomonadota</taxon>
        <taxon>Alphaproteobacteria</taxon>
        <taxon>Hyphomicrobiales</taxon>
        <taxon>Rhizobiaceae</taxon>
        <taxon>Hoeflea</taxon>
    </lineage>
</organism>
<evidence type="ECO:0000313" key="1">
    <source>
        <dbReference type="EMBL" id="MCO6407334.1"/>
    </source>
</evidence>
<dbReference type="Proteomes" id="UP001320715">
    <property type="component" value="Unassembled WGS sequence"/>
</dbReference>